<evidence type="ECO:0008006" key="16">
    <source>
        <dbReference type="Google" id="ProtNLM"/>
    </source>
</evidence>
<feature type="cross-link" description="Glycyl lysine isopeptide (Lys-Gly) (interchain with G-Cter in SUMO2)" evidence="10">
    <location>
        <position position="370"/>
    </location>
</feature>
<evidence type="ECO:0000256" key="4">
    <source>
        <dbReference type="ARBA" id="ARBA00022777"/>
    </source>
</evidence>
<evidence type="ECO:0000256" key="11">
    <source>
        <dbReference type="PROSITE-ProRule" id="PRU10141"/>
    </source>
</evidence>
<feature type="domain" description="Protein kinase" evidence="12">
    <location>
        <begin position="242"/>
        <end position="520"/>
    </location>
</feature>
<dbReference type="InterPro" id="IPR036282">
    <property type="entry name" value="Glutathione-S-Trfase_C_sf"/>
</dbReference>
<evidence type="ECO:0000259" key="13">
    <source>
        <dbReference type="PROSITE" id="PS50405"/>
    </source>
</evidence>
<dbReference type="SUPFAM" id="SSF52833">
    <property type="entry name" value="Thioredoxin-like"/>
    <property type="match status" value="1"/>
</dbReference>
<dbReference type="SUPFAM" id="SSF47616">
    <property type="entry name" value="GST C-terminal domain-like"/>
    <property type="match status" value="1"/>
</dbReference>
<dbReference type="InterPro" id="IPR000719">
    <property type="entry name" value="Prot_kinase_dom"/>
</dbReference>
<accession>A0A9Q0RPK0</accession>
<dbReference type="InterPro" id="IPR008271">
    <property type="entry name" value="Ser/Thr_kinase_AS"/>
</dbReference>
<dbReference type="GO" id="GO:0005524">
    <property type="term" value="F:ATP binding"/>
    <property type="evidence" value="ECO:0007669"/>
    <property type="project" value="UniProtKB-UniRule"/>
</dbReference>
<keyword evidence="3 9" id="KW-0547">Nucleotide-binding</keyword>
<proteinExistence type="predicted"/>
<dbReference type="InterPro" id="IPR036249">
    <property type="entry name" value="Thioredoxin-like_sf"/>
</dbReference>
<dbReference type="EMBL" id="JAPWDV010000001">
    <property type="protein sequence ID" value="KAJ6221826.1"/>
    <property type="molecule type" value="Genomic_DNA"/>
</dbReference>
<dbReference type="Gene3D" id="1.10.510.10">
    <property type="entry name" value="Transferase(Phosphotransferase) domain 1"/>
    <property type="match status" value="1"/>
</dbReference>
<dbReference type="InterPro" id="IPR017441">
    <property type="entry name" value="Protein_kinase_ATP_BS"/>
</dbReference>
<feature type="binding site" evidence="9 11">
    <location>
        <position position="273"/>
    </location>
    <ligand>
        <name>ATP</name>
        <dbReference type="ChEBI" id="CHEBI:30616"/>
    </ligand>
</feature>
<feature type="binding site" evidence="9">
    <location>
        <begin position="323"/>
        <end position="325"/>
    </location>
    <ligand>
        <name>ATP</name>
        <dbReference type="ChEBI" id="CHEBI:30616"/>
    </ligand>
</feature>
<dbReference type="InterPro" id="IPR010987">
    <property type="entry name" value="Glutathione-S-Trfase_C-like"/>
</dbReference>
<dbReference type="PROSITE" id="PS50405">
    <property type="entry name" value="GST_CTER"/>
    <property type="match status" value="1"/>
</dbReference>
<feature type="domain" description="GST C-terminal" evidence="13">
    <location>
        <begin position="49"/>
        <end position="187"/>
    </location>
</feature>
<dbReference type="Pfam" id="PF00069">
    <property type="entry name" value="Pkinase"/>
    <property type="match status" value="1"/>
</dbReference>
<evidence type="ECO:0000256" key="8">
    <source>
        <dbReference type="PIRSR" id="PIRSR630616-1"/>
    </source>
</evidence>
<dbReference type="InterPro" id="IPR030616">
    <property type="entry name" value="Aur-like"/>
</dbReference>
<comment type="catalytic activity">
    <reaction evidence="6">
        <text>L-threonyl-[protein] + ATP = O-phospho-L-threonyl-[protein] + ADP + H(+)</text>
        <dbReference type="Rhea" id="RHEA:46608"/>
        <dbReference type="Rhea" id="RHEA-COMP:11060"/>
        <dbReference type="Rhea" id="RHEA-COMP:11605"/>
        <dbReference type="ChEBI" id="CHEBI:15378"/>
        <dbReference type="ChEBI" id="CHEBI:30013"/>
        <dbReference type="ChEBI" id="CHEBI:30616"/>
        <dbReference type="ChEBI" id="CHEBI:61977"/>
        <dbReference type="ChEBI" id="CHEBI:456216"/>
        <dbReference type="EC" id="2.7.11.1"/>
    </reaction>
</comment>
<evidence type="ECO:0000313" key="15">
    <source>
        <dbReference type="Proteomes" id="UP001142055"/>
    </source>
</evidence>
<feature type="binding site" evidence="9">
    <location>
        <position position="392"/>
    </location>
    <ligand>
        <name>ATP</name>
        <dbReference type="ChEBI" id="CHEBI:30616"/>
    </ligand>
</feature>
<comment type="caution">
    <text evidence="14">The sequence shown here is derived from an EMBL/GenBank/DDBJ whole genome shotgun (WGS) entry which is preliminary data.</text>
</comment>
<dbReference type="SUPFAM" id="SSF56112">
    <property type="entry name" value="Protein kinase-like (PK-like)"/>
    <property type="match status" value="1"/>
</dbReference>
<feature type="active site" description="Proton acceptor" evidence="8">
    <location>
        <position position="368"/>
    </location>
</feature>
<reference evidence="14" key="1">
    <citation type="submission" date="2022-12" db="EMBL/GenBank/DDBJ databases">
        <title>Genome assemblies of Blomia tropicalis.</title>
        <authorList>
            <person name="Cui Y."/>
        </authorList>
    </citation>
    <scope>NUCLEOTIDE SEQUENCE</scope>
    <source>
        <tissue evidence="14">Adult mites</tissue>
    </source>
</reference>
<name>A0A9Q0RPK0_BLOTA</name>
<evidence type="ECO:0000256" key="3">
    <source>
        <dbReference type="ARBA" id="ARBA00022741"/>
    </source>
</evidence>
<evidence type="ECO:0000256" key="7">
    <source>
        <dbReference type="ARBA" id="ARBA00048679"/>
    </source>
</evidence>
<comment type="catalytic activity">
    <reaction evidence="7">
        <text>L-seryl-[protein] + ATP = O-phospho-L-seryl-[protein] + ADP + H(+)</text>
        <dbReference type="Rhea" id="RHEA:17989"/>
        <dbReference type="Rhea" id="RHEA-COMP:9863"/>
        <dbReference type="Rhea" id="RHEA-COMP:11604"/>
        <dbReference type="ChEBI" id="CHEBI:15378"/>
        <dbReference type="ChEBI" id="CHEBI:29999"/>
        <dbReference type="ChEBI" id="CHEBI:30616"/>
        <dbReference type="ChEBI" id="CHEBI:83421"/>
        <dbReference type="ChEBI" id="CHEBI:456216"/>
        <dbReference type="EC" id="2.7.11.1"/>
    </reaction>
</comment>
<dbReference type="PROSITE" id="PS00107">
    <property type="entry name" value="PROTEIN_KINASE_ATP"/>
    <property type="match status" value="1"/>
</dbReference>
<protein>
    <recommendedName>
        <fullName evidence="16">Protein kinase domain-containing protein</fullName>
    </recommendedName>
</protein>
<evidence type="ECO:0000256" key="5">
    <source>
        <dbReference type="ARBA" id="ARBA00022840"/>
    </source>
</evidence>
<dbReference type="Gene3D" id="1.20.1050.10">
    <property type="match status" value="1"/>
</dbReference>
<keyword evidence="15" id="KW-1185">Reference proteome</keyword>
<evidence type="ECO:0000256" key="10">
    <source>
        <dbReference type="PIRSR" id="PIRSR630616-3"/>
    </source>
</evidence>
<dbReference type="GO" id="GO:0004674">
    <property type="term" value="F:protein serine/threonine kinase activity"/>
    <property type="evidence" value="ECO:0007669"/>
    <property type="project" value="UniProtKB-KW"/>
</dbReference>
<dbReference type="Proteomes" id="UP001142055">
    <property type="component" value="Chromosome 1"/>
</dbReference>
<sequence>MSTAKLILYNFARSSCSWRVRAMLEHKKLSYQYRPVMILKGESIYPADDPFLRANVLAISEMIVSGIQPLQNVGVMWFARKFAQGDKSKELEWAQYWIENKFEKLENVLKNHSGRFTVGDQFTLADICLVPQVYNAKRYAVNMNLNNVSTRMSSNRSITILKRSIKSPPNHELFDQASLKSQYMKEVDDMKRLYDSYYRNYRKCYRKDQSLSQVPNDRFTDRIRLPLGKMKTVADVFESRNIKLKKKIGKGGYGVVYRAEFQKGDSKMEIAVKMINLRKSSNMKRMLEHLKIEIFILESYPHPNIILLMDHLMIDDHAYIIMELANCGSLHDEVERCGALKEDLVYEYFVQILKALLYLHTFRIAHRDLKLENLLLTMSKQDSQTKIVKMTDFGLSAEVYKPREGRIKTGTYGGTRDYMAPEIVRLDVYEDFDDECCLEYDPFKADIWALGVCLYEMLTSYLPFETRTKEAVFEAQINRDWHFPKRYVISKAAKRLTRSMLEPDPSRRIDPFGIWMHEWIQQCYIQNRGWKSTYGRTTTTTTTISESPSSYNQK</sequence>
<keyword evidence="5 9" id="KW-0067">ATP-binding</keyword>
<dbReference type="PANTHER" id="PTHR24350">
    <property type="entry name" value="SERINE/THREONINE-PROTEIN KINASE IAL-RELATED"/>
    <property type="match status" value="1"/>
</dbReference>
<keyword evidence="1" id="KW-0723">Serine/threonine-protein kinase</keyword>
<evidence type="ECO:0000256" key="2">
    <source>
        <dbReference type="ARBA" id="ARBA00022679"/>
    </source>
</evidence>
<keyword evidence="4" id="KW-0418">Kinase</keyword>
<dbReference type="InterPro" id="IPR011009">
    <property type="entry name" value="Kinase-like_dom_sf"/>
</dbReference>
<evidence type="ECO:0000256" key="1">
    <source>
        <dbReference type="ARBA" id="ARBA00022527"/>
    </source>
</evidence>
<evidence type="ECO:0000256" key="9">
    <source>
        <dbReference type="PIRSR" id="PIRSR630616-2"/>
    </source>
</evidence>
<dbReference type="PROSITE" id="PS50011">
    <property type="entry name" value="PROTEIN_KINASE_DOM"/>
    <property type="match status" value="1"/>
</dbReference>
<keyword evidence="2" id="KW-0808">Transferase</keyword>
<dbReference type="Pfam" id="PF14497">
    <property type="entry name" value="GST_C_3"/>
    <property type="match status" value="1"/>
</dbReference>
<dbReference type="AlphaFoldDB" id="A0A9Q0RPK0"/>
<evidence type="ECO:0000259" key="12">
    <source>
        <dbReference type="PROSITE" id="PS50011"/>
    </source>
</evidence>
<dbReference type="InterPro" id="IPR004046">
    <property type="entry name" value="GST_C"/>
</dbReference>
<evidence type="ECO:0000313" key="14">
    <source>
        <dbReference type="EMBL" id="KAJ6221826.1"/>
    </source>
</evidence>
<dbReference type="OMA" id="TFRIAHR"/>
<gene>
    <name evidence="14" type="ORF">RDWZM_000371</name>
</gene>
<organism evidence="14 15">
    <name type="scientific">Blomia tropicalis</name>
    <name type="common">Mite</name>
    <dbReference type="NCBI Taxonomy" id="40697"/>
    <lineage>
        <taxon>Eukaryota</taxon>
        <taxon>Metazoa</taxon>
        <taxon>Ecdysozoa</taxon>
        <taxon>Arthropoda</taxon>
        <taxon>Chelicerata</taxon>
        <taxon>Arachnida</taxon>
        <taxon>Acari</taxon>
        <taxon>Acariformes</taxon>
        <taxon>Sarcoptiformes</taxon>
        <taxon>Astigmata</taxon>
        <taxon>Glycyphagoidea</taxon>
        <taxon>Echimyopodidae</taxon>
        <taxon>Blomia</taxon>
    </lineage>
</organism>
<evidence type="ECO:0000256" key="6">
    <source>
        <dbReference type="ARBA" id="ARBA00047899"/>
    </source>
</evidence>
<feature type="binding site" evidence="9">
    <location>
        <begin position="372"/>
        <end position="373"/>
    </location>
    <ligand>
        <name>ATP</name>
        <dbReference type="ChEBI" id="CHEBI:30616"/>
    </ligand>
</feature>
<dbReference type="SMART" id="SM00220">
    <property type="entry name" value="S_TKc"/>
    <property type="match status" value="1"/>
</dbReference>
<dbReference type="PROSITE" id="PS00108">
    <property type="entry name" value="PROTEIN_KINASE_ST"/>
    <property type="match status" value="1"/>
</dbReference>